<keyword evidence="3" id="KW-1185">Reference proteome</keyword>
<proteinExistence type="predicted"/>
<reference evidence="2" key="1">
    <citation type="submission" date="2022-02" db="EMBL/GenBank/DDBJ databases">
        <authorList>
            <person name="Henning P.M."/>
            <person name="McCubbin A.G."/>
            <person name="Shore J.S."/>
        </authorList>
    </citation>
    <scope>NUCLEOTIDE SEQUENCE</scope>
    <source>
        <strain evidence="2">F60SS</strain>
        <tissue evidence="2">Leaves</tissue>
    </source>
</reference>
<dbReference type="OrthoDB" id="1925896at2759"/>
<comment type="caution">
    <text evidence="2">The sequence shown here is derived from an EMBL/GenBank/DDBJ whole genome shotgun (WGS) entry which is preliminary data.</text>
</comment>
<name>A0A9Q0GC23_9ROSI</name>
<dbReference type="Proteomes" id="UP001141552">
    <property type="component" value="Unassembled WGS sequence"/>
</dbReference>
<dbReference type="AlphaFoldDB" id="A0A9Q0GC23"/>
<feature type="region of interest" description="Disordered" evidence="1">
    <location>
        <begin position="84"/>
        <end position="113"/>
    </location>
</feature>
<sequence>MSDRAPKERDTTFPATKHISSRRTHSFSSSSSLSSCSSCFPDDSPLSPATPLRYSGVPFSWEQLPGIPKSKPIIHHKKKDSTTLKVLPLPPPVMNRPSSKRFNSDDIATPKKMSSHESFRRDPFFAALVECSKDAGDDTHDHDQHSNSNNYWSGPKVTRSISDRFGFVNLYTSCKRTCSVSESIVYLPRPSRTSYDLINRQSRRTYRP</sequence>
<evidence type="ECO:0000313" key="3">
    <source>
        <dbReference type="Proteomes" id="UP001141552"/>
    </source>
</evidence>
<evidence type="ECO:0000313" key="2">
    <source>
        <dbReference type="EMBL" id="KAJ4845904.1"/>
    </source>
</evidence>
<feature type="region of interest" description="Disordered" evidence="1">
    <location>
        <begin position="1"/>
        <end position="44"/>
    </location>
</feature>
<dbReference type="PANTHER" id="PTHR33696:SF1">
    <property type="entry name" value="T22J18.15"/>
    <property type="match status" value="1"/>
</dbReference>
<gene>
    <name evidence="2" type="ORF">Tsubulata_034840</name>
</gene>
<feature type="compositionally biased region" description="Low complexity" evidence="1">
    <location>
        <begin position="26"/>
        <end position="44"/>
    </location>
</feature>
<reference evidence="2" key="2">
    <citation type="journal article" date="2023" name="Plants (Basel)">
        <title>Annotation of the Turnera subulata (Passifloraceae) Draft Genome Reveals the S-Locus Evolved after the Divergence of Turneroideae from Passifloroideae in a Stepwise Manner.</title>
        <authorList>
            <person name="Henning P.M."/>
            <person name="Roalson E.H."/>
            <person name="Mir W."/>
            <person name="McCubbin A.G."/>
            <person name="Shore J.S."/>
        </authorList>
    </citation>
    <scope>NUCLEOTIDE SEQUENCE</scope>
    <source>
        <strain evidence="2">F60SS</strain>
    </source>
</reference>
<dbReference type="PANTHER" id="PTHR33696">
    <property type="entry name" value="T22J18.15-RELATED"/>
    <property type="match status" value="1"/>
</dbReference>
<accession>A0A9Q0GC23</accession>
<protein>
    <submittedName>
        <fullName evidence="2">Uncharacterized protein</fullName>
    </submittedName>
</protein>
<feature type="compositionally biased region" description="Basic and acidic residues" evidence="1">
    <location>
        <begin position="1"/>
        <end position="11"/>
    </location>
</feature>
<evidence type="ECO:0000256" key="1">
    <source>
        <dbReference type="SAM" id="MobiDB-lite"/>
    </source>
</evidence>
<dbReference type="EMBL" id="JAKUCV010001543">
    <property type="protein sequence ID" value="KAJ4845904.1"/>
    <property type="molecule type" value="Genomic_DNA"/>
</dbReference>
<organism evidence="2 3">
    <name type="scientific">Turnera subulata</name>
    <dbReference type="NCBI Taxonomy" id="218843"/>
    <lineage>
        <taxon>Eukaryota</taxon>
        <taxon>Viridiplantae</taxon>
        <taxon>Streptophyta</taxon>
        <taxon>Embryophyta</taxon>
        <taxon>Tracheophyta</taxon>
        <taxon>Spermatophyta</taxon>
        <taxon>Magnoliopsida</taxon>
        <taxon>eudicotyledons</taxon>
        <taxon>Gunneridae</taxon>
        <taxon>Pentapetalae</taxon>
        <taxon>rosids</taxon>
        <taxon>fabids</taxon>
        <taxon>Malpighiales</taxon>
        <taxon>Passifloraceae</taxon>
        <taxon>Turnera</taxon>
    </lineage>
</organism>